<protein>
    <submittedName>
        <fullName evidence="2">Nucleotidyltransferase, Ribonuclease H</fullName>
        <ecNumber evidence="2">2.7.7.-</ecNumber>
        <ecNumber evidence="2">3.1.26.4</ecNumber>
    </submittedName>
</protein>
<keyword evidence="2" id="KW-0808">Transferase</keyword>
<dbReference type="PANTHER" id="PTHR48475:SF2">
    <property type="entry name" value="RIBONUCLEASE H"/>
    <property type="match status" value="1"/>
</dbReference>
<evidence type="ECO:0000313" key="2">
    <source>
        <dbReference type="EMBL" id="KAF5781451.1"/>
    </source>
</evidence>
<dbReference type="Proteomes" id="UP000215914">
    <property type="component" value="Unassembled WGS sequence"/>
</dbReference>
<dbReference type="Pfam" id="PF17921">
    <property type="entry name" value="Integrase_H2C2"/>
    <property type="match status" value="1"/>
</dbReference>
<dbReference type="Pfam" id="PF00078">
    <property type="entry name" value="RVT_1"/>
    <property type="match status" value="1"/>
</dbReference>
<dbReference type="InterPro" id="IPR041577">
    <property type="entry name" value="RT_RNaseH_2"/>
</dbReference>
<dbReference type="GO" id="GO:0016779">
    <property type="term" value="F:nucleotidyltransferase activity"/>
    <property type="evidence" value="ECO:0007669"/>
    <property type="project" value="UniProtKB-KW"/>
</dbReference>
<dbReference type="InterPro" id="IPR043128">
    <property type="entry name" value="Rev_trsase/Diguanyl_cyclase"/>
</dbReference>
<accession>A0A9K3HNA8</accession>
<dbReference type="EC" id="3.1.26.4" evidence="2"/>
<dbReference type="Pfam" id="PF17919">
    <property type="entry name" value="RT_RNaseH_2"/>
    <property type="match status" value="1"/>
</dbReference>
<dbReference type="InterPro" id="IPR000477">
    <property type="entry name" value="RT_dom"/>
</dbReference>
<dbReference type="InterPro" id="IPR043502">
    <property type="entry name" value="DNA/RNA_pol_sf"/>
</dbReference>
<dbReference type="GO" id="GO:0004523">
    <property type="term" value="F:RNA-DNA hybrid ribonuclease activity"/>
    <property type="evidence" value="ECO:0007669"/>
    <property type="project" value="UniProtKB-EC"/>
</dbReference>
<dbReference type="InterPro" id="IPR041588">
    <property type="entry name" value="Integrase_H2C2"/>
</dbReference>
<dbReference type="EC" id="2.7.7.-" evidence="2"/>
<dbReference type="InterPro" id="IPR012337">
    <property type="entry name" value="RNaseH-like_sf"/>
</dbReference>
<reference evidence="2" key="1">
    <citation type="journal article" date="2017" name="Nature">
        <title>The sunflower genome provides insights into oil metabolism, flowering and Asterid evolution.</title>
        <authorList>
            <person name="Badouin H."/>
            <person name="Gouzy J."/>
            <person name="Grassa C.J."/>
            <person name="Murat F."/>
            <person name="Staton S.E."/>
            <person name="Cottret L."/>
            <person name="Lelandais-Briere C."/>
            <person name="Owens G.L."/>
            <person name="Carrere S."/>
            <person name="Mayjonade B."/>
            <person name="Legrand L."/>
            <person name="Gill N."/>
            <person name="Kane N.C."/>
            <person name="Bowers J.E."/>
            <person name="Hubner S."/>
            <person name="Bellec A."/>
            <person name="Berard A."/>
            <person name="Berges H."/>
            <person name="Blanchet N."/>
            <person name="Boniface M.C."/>
            <person name="Brunel D."/>
            <person name="Catrice O."/>
            <person name="Chaidir N."/>
            <person name="Claudel C."/>
            <person name="Donnadieu C."/>
            <person name="Faraut T."/>
            <person name="Fievet G."/>
            <person name="Helmstetter N."/>
            <person name="King M."/>
            <person name="Knapp S.J."/>
            <person name="Lai Z."/>
            <person name="Le Paslier M.C."/>
            <person name="Lippi Y."/>
            <person name="Lorenzon L."/>
            <person name="Mandel J.R."/>
            <person name="Marage G."/>
            <person name="Marchand G."/>
            <person name="Marquand E."/>
            <person name="Bret-Mestries E."/>
            <person name="Morien E."/>
            <person name="Nambeesan S."/>
            <person name="Nguyen T."/>
            <person name="Pegot-Espagnet P."/>
            <person name="Pouilly N."/>
            <person name="Raftis F."/>
            <person name="Sallet E."/>
            <person name="Schiex T."/>
            <person name="Thomas J."/>
            <person name="Vandecasteele C."/>
            <person name="Vares D."/>
            <person name="Vear F."/>
            <person name="Vautrin S."/>
            <person name="Crespi M."/>
            <person name="Mangin B."/>
            <person name="Burke J.M."/>
            <person name="Salse J."/>
            <person name="Munos S."/>
            <person name="Vincourt P."/>
            <person name="Rieseberg L.H."/>
            <person name="Langlade N.B."/>
        </authorList>
    </citation>
    <scope>NUCLEOTIDE SEQUENCE</scope>
    <source>
        <tissue evidence="2">Leaves</tissue>
    </source>
</reference>
<reference evidence="2" key="2">
    <citation type="submission" date="2020-06" db="EMBL/GenBank/DDBJ databases">
        <title>Helianthus annuus Genome sequencing and assembly Release 2.</title>
        <authorList>
            <person name="Gouzy J."/>
            <person name="Langlade N."/>
            <person name="Munos S."/>
        </authorList>
    </citation>
    <scope>NUCLEOTIDE SEQUENCE</scope>
    <source>
        <tissue evidence="2">Leaves</tissue>
    </source>
</reference>
<gene>
    <name evidence="2" type="ORF">HanXRQr2_Chr11g0483811</name>
</gene>
<keyword evidence="2" id="KW-0378">Hydrolase</keyword>
<dbReference type="Gene3D" id="3.30.70.270">
    <property type="match status" value="2"/>
</dbReference>
<dbReference type="PROSITE" id="PS50878">
    <property type="entry name" value="RT_POL"/>
    <property type="match status" value="1"/>
</dbReference>
<dbReference type="Gene3D" id="1.10.340.70">
    <property type="match status" value="1"/>
</dbReference>
<dbReference type="EMBL" id="MNCJ02000326">
    <property type="protein sequence ID" value="KAF5781451.1"/>
    <property type="molecule type" value="Genomic_DNA"/>
</dbReference>
<evidence type="ECO:0000259" key="1">
    <source>
        <dbReference type="PROSITE" id="PS50878"/>
    </source>
</evidence>
<comment type="caution">
    <text evidence="2">The sequence shown here is derived from an EMBL/GenBank/DDBJ whole genome shotgun (WGS) entry which is preliminary data.</text>
</comment>
<sequence length="791" mass="89949">MIREVKYPRWLANVVVVQKKNGKWRVCVDFTDLNKACPKDPFPLPHIDSMVDATAGHELLTFMDASSGFQQIQMEPSDQEDTAFMTPTGIYCYIAMPFGLRNAGATYQRLVNMMFKDQIGQTMEVYIDDMVVKSIKAEDNLRDLEEAFDILDKYNMKLNLSKCHFGVKAGKFLGYMVTRRGIEASPEQIKALVNIKSPANAKDVQRLTGRIEALNRFISKSSEKCKEFYDILRKNKKFEWTEKHESALRALKDYLSSAPTLMKPEKGDVLSLYLAVSLKAVSAVLVKDHEGTQHPVYYVSKSLLDAESRYSHLEKLILALIMASTKLRHYFETHVIIVKTNFPIKNVLRKPEMSGRMAKWAVKLSAYDIRYEPRTAIKSQVLADFVADFSSDLQNEAELEVQQLEETKDPWILYTDGSSNVKGTGLGILLKSPQGDIIPHSIACEFQTTNIEAEYEALIVGLQIAKHMGIRYLEVPREENTEADALANLGSSLKIPEDISIPIIHILAPAIEDHVAMEIGEDSAIIPSEDTRSHSGSGSWILPIMRYLQHGEIPTGENPRAFKVKVSQFIILNNMLYKRSLAGPYLRCIEDPEIQEVLKDFHEGDYGNHTGGRALFSRILRTGYYWPTMKRDAVEYAKKCDPCQRHNNILHQPAEFLHTISSSWPFMRWGMDIVGKLPKAPGGKVFMLAMTDYFSKWIEAEAFAQIVILRRAPGSGSRIILRILILTIVLFKFNVVLQELRVGPDLSNVNKESVTLILHMHNQRWTLWIIWKLSTIQGRLFRLNLLLFLKG</sequence>
<keyword evidence="3" id="KW-1185">Reference proteome</keyword>
<proteinExistence type="predicted"/>
<dbReference type="SUPFAM" id="SSF56672">
    <property type="entry name" value="DNA/RNA polymerases"/>
    <property type="match status" value="1"/>
</dbReference>
<dbReference type="Gramene" id="mRNA:HanXRQr2_Chr11g0483811">
    <property type="protein sequence ID" value="mRNA:HanXRQr2_Chr11g0483811"/>
    <property type="gene ID" value="HanXRQr2_Chr11g0483811"/>
</dbReference>
<organism evidence="2 3">
    <name type="scientific">Helianthus annuus</name>
    <name type="common">Common sunflower</name>
    <dbReference type="NCBI Taxonomy" id="4232"/>
    <lineage>
        <taxon>Eukaryota</taxon>
        <taxon>Viridiplantae</taxon>
        <taxon>Streptophyta</taxon>
        <taxon>Embryophyta</taxon>
        <taxon>Tracheophyta</taxon>
        <taxon>Spermatophyta</taxon>
        <taxon>Magnoliopsida</taxon>
        <taxon>eudicotyledons</taxon>
        <taxon>Gunneridae</taxon>
        <taxon>Pentapetalae</taxon>
        <taxon>asterids</taxon>
        <taxon>campanulids</taxon>
        <taxon>Asterales</taxon>
        <taxon>Asteraceae</taxon>
        <taxon>Asteroideae</taxon>
        <taxon>Heliantheae alliance</taxon>
        <taxon>Heliantheae</taxon>
        <taxon>Helianthus</taxon>
    </lineage>
</organism>
<dbReference type="CDD" id="cd01647">
    <property type="entry name" value="RT_LTR"/>
    <property type="match status" value="1"/>
</dbReference>
<dbReference type="PANTHER" id="PTHR48475">
    <property type="entry name" value="RIBONUCLEASE H"/>
    <property type="match status" value="1"/>
</dbReference>
<name>A0A9K3HNA8_HELAN</name>
<evidence type="ECO:0000313" key="3">
    <source>
        <dbReference type="Proteomes" id="UP000215914"/>
    </source>
</evidence>
<dbReference type="Gene3D" id="3.30.420.10">
    <property type="entry name" value="Ribonuclease H-like superfamily/Ribonuclease H"/>
    <property type="match status" value="2"/>
</dbReference>
<dbReference type="AlphaFoldDB" id="A0A9K3HNA8"/>
<dbReference type="Gene3D" id="3.10.10.10">
    <property type="entry name" value="HIV Type 1 Reverse Transcriptase, subunit A, domain 1"/>
    <property type="match status" value="1"/>
</dbReference>
<dbReference type="Gene3D" id="3.10.20.370">
    <property type="match status" value="1"/>
</dbReference>
<feature type="domain" description="Reverse transcriptase" evidence="1">
    <location>
        <begin position="1"/>
        <end position="177"/>
    </location>
</feature>
<dbReference type="SUPFAM" id="SSF53098">
    <property type="entry name" value="Ribonuclease H-like"/>
    <property type="match status" value="2"/>
</dbReference>
<keyword evidence="2" id="KW-0548">Nucleotidyltransferase</keyword>
<dbReference type="GO" id="GO:0003676">
    <property type="term" value="F:nucleic acid binding"/>
    <property type="evidence" value="ECO:0007669"/>
    <property type="project" value="InterPro"/>
</dbReference>
<dbReference type="InterPro" id="IPR036397">
    <property type="entry name" value="RNaseH_sf"/>
</dbReference>